<reference evidence="2" key="2">
    <citation type="journal article" date="2017" name="Plant Physiol. Biochem.">
        <title>Differential oxidative and antioxidative response of duckweed Lemna minor toward plant growth promoting/inhibiting bacteria.</title>
        <authorList>
            <person name="Ishizawa H."/>
            <person name="Kuroda M."/>
            <person name="Morikawa M."/>
            <person name="Ike M."/>
        </authorList>
    </citation>
    <scope>NUCLEOTIDE SEQUENCE [LARGE SCALE GENOMIC DNA]</scope>
    <source>
        <strain evidence="2">M6</strain>
    </source>
</reference>
<geneLocation type="plasmid" evidence="2">
    <name>pasem-1 dna</name>
</geneLocation>
<accession>A0A3G9G5N8</accession>
<reference evidence="2" key="1">
    <citation type="journal article" date="2017" name="Biotechnol. Biofuels">
        <title>Evaluation of environmental bacterial communities as a factor affecting the growth of duckweed Lemna minor.</title>
        <authorList>
            <person name="Ishizawa H."/>
            <person name="Kuroda M."/>
            <person name="Morikawa M."/>
            <person name="Ike M."/>
        </authorList>
    </citation>
    <scope>NUCLEOTIDE SEQUENCE [LARGE SCALE GENOMIC DNA]</scope>
    <source>
        <strain evidence="2">M6</strain>
    </source>
</reference>
<organism evidence="1 2">
    <name type="scientific">Asticcacaulis excentricus</name>
    <dbReference type="NCBI Taxonomy" id="78587"/>
    <lineage>
        <taxon>Bacteria</taxon>
        <taxon>Pseudomonadati</taxon>
        <taxon>Pseudomonadota</taxon>
        <taxon>Alphaproteobacteria</taxon>
        <taxon>Caulobacterales</taxon>
        <taxon>Caulobacteraceae</taxon>
        <taxon>Asticcacaulis</taxon>
    </lineage>
</organism>
<evidence type="ECO:0000313" key="2">
    <source>
        <dbReference type="Proteomes" id="UP000278756"/>
    </source>
</evidence>
<name>A0A3G9G5N8_9CAUL</name>
<dbReference type="Proteomes" id="UP000278756">
    <property type="component" value="Plasmid pASEM-1"/>
</dbReference>
<dbReference type="EMBL" id="AP018829">
    <property type="protein sequence ID" value="BBF82610.1"/>
    <property type="molecule type" value="Genomic_DNA"/>
</dbReference>
<dbReference type="AlphaFoldDB" id="A0A3G9G5N8"/>
<sequence length="92" mass="10000">MTSDPDQAGILYIEDGGSGDVEGVVEFVLMCARRFDLAGFWGFQYANMCSHSRIDGFGGGAYLLNLTTRETVSWIGTHEWLEDLHTGGAAHA</sequence>
<gene>
    <name evidence="1" type="ORF">EM6_3251</name>
</gene>
<protein>
    <submittedName>
        <fullName evidence="1">Uncharacterized protein</fullName>
    </submittedName>
</protein>
<proteinExistence type="predicted"/>
<evidence type="ECO:0000313" key="1">
    <source>
        <dbReference type="EMBL" id="BBF82610.1"/>
    </source>
</evidence>
<keyword evidence="1" id="KW-0614">Plasmid</keyword>